<dbReference type="EMBL" id="MU266547">
    <property type="protein sequence ID" value="KAH7920993.1"/>
    <property type="molecule type" value="Genomic_DNA"/>
</dbReference>
<protein>
    <submittedName>
        <fullName evidence="1">Uncharacterized protein</fullName>
    </submittedName>
</protein>
<dbReference type="Proteomes" id="UP000790709">
    <property type="component" value="Unassembled WGS sequence"/>
</dbReference>
<accession>A0ACB8B7W2</accession>
<reference evidence="1" key="1">
    <citation type="journal article" date="2021" name="New Phytol.">
        <title>Evolutionary innovations through gain and loss of genes in the ectomycorrhizal Boletales.</title>
        <authorList>
            <person name="Wu G."/>
            <person name="Miyauchi S."/>
            <person name="Morin E."/>
            <person name="Kuo A."/>
            <person name="Drula E."/>
            <person name="Varga T."/>
            <person name="Kohler A."/>
            <person name="Feng B."/>
            <person name="Cao Y."/>
            <person name="Lipzen A."/>
            <person name="Daum C."/>
            <person name="Hundley H."/>
            <person name="Pangilinan J."/>
            <person name="Johnson J."/>
            <person name="Barry K."/>
            <person name="LaButti K."/>
            <person name="Ng V."/>
            <person name="Ahrendt S."/>
            <person name="Min B."/>
            <person name="Choi I.G."/>
            <person name="Park H."/>
            <person name="Plett J.M."/>
            <person name="Magnuson J."/>
            <person name="Spatafora J.W."/>
            <person name="Nagy L.G."/>
            <person name="Henrissat B."/>
            <person name="Grigoriev I.V."/>
            <person name="Yang Z.L."/>
            <person name="Xu J."/>
            <person name="Martin F.M."/>
        </authorList>
    </citation>
    <scope>NUCLEOTIDE SEQUENCE</scope>
    <source>
        <strain evidence="1">KUC20120723A-06</strain>
    </source>
</reference>
<comment type="caution">
    <text evidence="1">The sequence shown here is derived from an EMBL/GenBank/DDBJ whole genome shotgun (WGS) entry which is preliminary data.</text>
</comment>
<evidence type="ECO:0000313" key="1">
    <source>
        <dbReference type="EMBL" id="KAH7920993.1"/>
    </source>
</evidence>
<organism evidence="1 2">
    <name type="scientific">Leucogyrophana mollusca</name>
    <dbReference type="NCBI Taxonomy" id="85980"/>
    <lineage>
        <taxon>Eukaryota</taxon>
        <taxon>Fungi</taxon>
        <taxon>Dikarya</taxon>
        <taxon>Basidiomycota</taxon>
        <taxon>Agaricomycotina</taxon>
        <taxon>Agaricomycetes</taxon>
        <taxon>Agaricomycetidae</taxon>
        <taxon>Boletales</taxon>
        <taxon>Boletales incertae sedis</taxon>
        <taxon>Leucogyrophana</taxon>
    </lineage>
</organism>
<gene>
    <name evidence="1" type="ORF">BV22DRAFT_1049936</name>
</gene>
<evidence type="ECO:0000313" key="2">
    <source>
        <dbReference type="Proteomes" id="UP000790709"/>
    </source>
</evidence>
<sequence length="159" mass="17957">MSPSYLPRRDTLSSIIVAVPPERFQGGSSFQIRIVPDHEEILVPASLVSQRELAFWQYYQGGEPWDSKKDQDLAMGYARNGLHLHFRDRDEGTKPRTHLVFARVDKLACYLPIAAPVKVKYTGHTIFGPPRQASQDLFQARFRTSGSGNRVEDQTVGLT</sequence>
<proteinExistence type="predicted"/>
<name>A0ACB8B7W2_9AGAM</name>
<keyword evidence="2" id="KW-1185">Reference proteome</keyword>